<keyword evidence="5" id="KW-0722">Serine protease inhibitor</keyword>
<dbReference type="PANTHER" id="PTHR11461:SF211">
    <property type="entry name" value="GH10112P-RELATED"/>
    <property type="match status" value="1"/>
</dbReference>
<protein>
    <submittedName>
        <fullName evidence="9">Putative serpin</fullName>
    </submittedName>
</protein>
<accession>A0A2R5LFV3</accession>
<dbReference type="SMART" id="SM00093">
    <property type="entry name" value="SERPIN"/>
    <property type="match status" value="1"/>
</dbReference>
<keyword evidence="6" id="KW-0325">Glycoprotein</keyword>
<dbReference type="PANTHER" id="PTHR11461">
    <property type="entry name" value="SERINE PROTEASE INHIBITOR, SERPIN"/>
    <property type="match status" value="1"/>
</dbReference>
<keyword evidence="4" id="KW-0646">Protease inhibitor</keyword>
<proteinExistence type="inferred from homology"/>
<comment type="subcellular location">
    <subcellularLocation>
        <location evidence="1">Secreted</location>
    </subcellularLocation>
</comment>
<evidence type="ECO:0000256" key="4">
    <source>
        <dbReference type="ARBA" id="ARBA00022690"/>
    </source>
</evidence>
<evidence type="ECO:0000256" key="6">
    <source>
        <dbReference type="ARBA" id="ARBA00023180"/>
    </source>
</evidence>
<dbReference type="InterPro" id="IPR042178">
    <property type="entry name" value="Serpin_sf_1"/>
</dbReference>
<evidence type="ECO:0000256" key="1">
    <source>
        <dbReference type="ARBA" id="ARBA00004613"/>
    </source>
</evidence>
<organism evidence="9">
    <name type="scientific">Ornithodoros turicata</name>
    <dbReference type="NCBI Taxonomy" id="34597"/>
    <lineage>
        <taxon>Eukaryota</taxon>
        <taxon>Metazoa</taxon>
        <taxon>Ecdysozoa</taxon>
        <taxon>Arthropoda</taxon>
        <taxon>Chelicerata</taxon>
        <taxon>Arachnida</taxon>
        <taxon>Acari</taxon>
        <taxon>Parasitiformes</taxon>
        <taxon>Ixodida</taxon>
        <taxon>Ixodoidea</taxon>
        <taxon>Argasidae</taxon>
        <taxon>Ornithodorinae</taxon>
        <taxon>Ornithodoros</taxon>
    </lineage>
</organism>
<dbReference type="InterPro" id="IPR023795">
    <property type="entry name" value="Serpin_CS"/>
</dbReference>
<dbReference type="GO" id="GO:0004867">
    <property type="term" value="F:serine-type endopeptidase inhibitor activity"/>
    <property type="evidence" value="ECO:0007669"/>
    <property type="project" value="UniProtKB-KW"/>
</dbReference>
<dbReference type="InterPro" id="IPR036186">
    <property type="entry name" value="Serpin_sf"/>
</dbReference>
<comment type="similarity">
    <text evidence="2 7">Belongs to the serpin family.</text>
</comment>
<evidence type="ECO:0000259" key="8">
    <source>
        <dbReference type="SMART" id="SM00093"/>
    </source>
</evidence>
<evidence type="ECO:0000256" key="2">
    <source>
        <dbReference type="ARBA" id="ARBA00009500"/>
    </source>
</evidence>
<feature type="domain" description="Serpin" evidence="8">
    <location>
        <begin position="14"/>
        <end position="379"/>
    </location>
</feature>
<dbReference type="InterPro" id="IPR000215">
    <property type="entry name" value="Serpin_fam"/>
</dbReference>
<dbReference type="SUPFAM" id="SSF56574">
    <property type="entry name" value="Serpins"/>
    <property type="match status" value="1"/>
</dbReference>
<dbReference type="CDD" id="cd19590">
    <property type="entry name" value="serpin_thermopin-like"/>
    <property type="match status" value="1"/>
</dbReference>
<dbReference type="Gene3D" id="3.30.497.10">
    <property type="entry name" value="Antithrombin, subunit I, domain 2"/>
    <property type="match status" value="1"/>
</dbReference>
<dbReference type="PROSITE" id="PS00284">
    <property type="entry name" value="SERPIN"/>
    <property type="match status" value="1"/>
</dbReference>
<evidence type="ECO:0000256" key="7">
    <source>
        <dbReference type="RuleBase" id="RU000411"/>
    </source>
</evidence>
<dbReference type="EMBL" id="GGLE01004270">
    <property type="protein sequence ID" value="MBY08396.1"/>
    <property type="molecule type" value="Transcribed_RNA"/>
</dbReference>
<dbReference type="Pfam" id="PF00079">
    <property type="entry name" value="Serpin"/>
    <property type="match status" value="1"/>
</dbReference>
<dbReference type="Gene3D" id="2.30.39.10">
    <property type="entry name" value="Alpha-1-antitrypsin, domain 1"/>
    <property type="match status" value="1"/>
</dbReference>
<dbReference type="InterPro" id="IPR023796">
    <property type="entry name" value="Serpin_dom"/>
</dbReference>
<evidence type="ECO:0000256" key="5">
    <source>
        <dbReference type="ARBA" id="ARBA00022900"/>
    </source>
</evidence>
<evidence type="ECO:0000313" key="9">
    <source>
        <dbReference type="EMBL" id="MBY08396.1"/>
    </source>
</evidence>
<dbReference type="GO" id="GO:0005615">
    <property type="term" value="C:extracellular space"/>
    <property type="evidence" value="ECO:0007669"/>
    <property type="project" value="InterPro"/>
</dbReference>
<dbReference type="AlphaFoldDB" id="A0A2R5LFV3"/>
<sequence length="379" mass="42613">MACNPTTPLLNFALDIYKHIQLEHASESGNVFCSPFSIAAALAMTVAGARGNTADEIMSAMRVDSGFPLHKHFLQLRDCFKKFTPDTTLHIANRIFLEGTFDPVQNFCKLLKDFYDTTTVSVNFRSDAEGSRKQINLWVDEATKGKIRDLLPQGVLDEFTTLVLVNAIYFKGLWDRAFKQSSTKEMDFYETSQISRKVEMMFQKGRFRINRCDDLKVTALILPYKGNNVAMAILLPYDIEGLTFLEAALTPEKLKPLLFNTAAEHNVSLYLPKFKLEQGTTLKGILRKMGMQQAFKDTADLTGISAYDDLKVSEVVHKAFVEVNEEGTEAAAASGAVIRQKRCLMVCEEEIFKADHPFMFSIISVEPSEVLFIGSLRRP</sequence>
<reference evidence="9" key="1">
    <citation type="submission" date="2018-03" db="EMBL/GenBank/DDBJ databases">
        <title>The relapsing fever spirochete Borrelia turicatae persists in the highly oxidative environment of its soft-bodied tick vector.</title>
        <authorList>
            <person name="Bourret T.J."/>
            <person name="Boyle W.K."/>
            <person name="Valenzuela J.G."/>
            <person name="Oliveira F."/>
            <person name="Lopez J.E."/>
        </authorList>
    </citation>
    <scope>NUCLEOTIDE SEQUENCE</scope>
    <source>
        <strain evidence="9">Kansas strain/isolate</strain>
        <tissue evidence="9">Salivary glands</tissue>
    </source>
</reference>
<name>A0A2R5LFV3_9ACAR</name>
<evidence type="ECO:0000256" key="3">
    <source>
        <dbReference type="ARBA" id="ARBA00022525"/>
    </source>
</evidence>
<keyword evidence="3" id="KW-0964">Secreted</keyword>
<dbReference type="InterPro" id="IPR042185">
    <property type="entry name" value="Serpin_sf_2"/>
</dbReference>